<dbReference type="Pfam" id="PF13807">
    <property type="entry name" value="GNVR"/>
    <property type="match status" value="1"/>
</dbReference>
<keyword evidence="10 15" id="KW-1133">Transmembrane helix</keyword>
<evidence type="ECO:0000256" key="13">
    <source>
        <dbReference type="ARBA" id="ARBA00053015"/>
    </source>
</evidence>
<dbReference type="InterPro" id="IPR003856">
    <property type="entry name" value="LPS_length_determ_N"/>
</dbReference>
<dbReference type="Gene3D" id="3.40.50.300">
    <property type="entry name" value="P-loop containing nucleotide triphosphate hydrolases"/>
    <property type="match status" value="1"/>
</dbReference>
<dbReference type="CDD" id="cd05387">
    <property type="entry name" value="BY-kinase"/>
    <property type="match status" value="1"/>
</dbReference>
<feature type="transmembrane region" description="Helical" evidence="15">
    <location>
        <begin position="32"/>
        <end position="50"/>
    </location>
</feature>
<reference evidence="19 20" key="1">
    <citation type="submission" date="2020-11" db="EMBL/GenBank/DDBJ databases">
        <title>Taxonomic investigation of Rahnella spp.</title>
        <authorList>
            <person name="Lee S.D."/>
        </authorList>
    </citation>
    <scope>NUCLEOTIDE SEQUENCE [LARGE SCALE GENOMIC DNA]</scope>
    <source>
        <strain evidence="19 20">SAP-10</strain>
    </source>
</reference>
<evidence type="ECO:0000256" key="12">
    <source>
        <dbReference type="ARBA" id="ARBA00023137"/>
    </source>
</evidence>
<keyword evidence="8" id="KW-0418">Kinase</keyword>
<evidence type="ECO:0000256" key="6">
    <source>
        <dbReference type="ARBA" id="ARBA00022692"/>
    </source>
</evidence>
<keyword evidence="6 15" id="KW-0812">Transmembrane</keyword>
<dbReference type="InterPro" id="IPR005702">
    <property type="entry name" value="Wzc-like_C"/>
</dbReference>
<sequence>MSPAISKKTATKESDEIDFGRFIGELIDHRKLIIAVTSVFVLLAVIYALFTTPVYQANALIQVEQKQGNAILDSISQMLPDSQPQSAPEVALLQSRMVLGKTVDDLNLQISVTPKYFPLFGRGWARLTKQKPGKLVVSRLYLPGNEDGVSSPKVTLTVLDKDRYRIKGDDFEMDGRAGELLSDKGISIKVDSIDAQPGARFNVSYSARLKAINDLSDAFSAVDQGKDTGILNLNLSGNDPQLIATILDSISQNYVAQNIARQAAQDEKSLEFLKQQLPKVRADLDLAEDKLNQYRRQKDSVDLSLEAKSVLSQIVNADNNLNELTFREAEVSQLFTKDHPTYKALLEKRQTLLDEKAQLNQRITAMPAMQQEVLRLSRDVESGRAIYMMLLNRQQELNIAKSSAIGNVRLIDSAVTEPKPIKPKKILVVLGGLIMGGILSVGLILLRVFLRRGIETPEELEAAGISVYASIPISEWLSKNSRKKKRVTHYENKELCNYLAVENPADMAIEAMRSLRTSLHFAMLESRNNVLMISGAIPNVGKTFISTNLAAVIAQGGKKVLLIDADMRKGTIHKLFKETNENGLSDLLSGRTLINNAVKRVRQADFDFISRGHAPANPAELLMHPRLGELVSWASKNYDLVIIDTPPVLAVTDAAIIGQHAGTTLFVARFESNTVKEIEVSIKRLEQSGVRVKGCVLNFVVKKASSYYGYGYDYHGYSYGDDIKLQK</sequence>
<dbReference type="EMBL" id="JADOBH010000001">
    <property type="protein sequence ID" value="MBF7954426.1"/>
    <property type="molecule type" value="Genomic_DNA"/>
</dbReference>
<dbReference type="PANTHER" id="PTHR32309">
    <property type="entry name" value="TYROSINE-PROTEIN KINASE"/>
    <property type="match status" value="1"/>
</dbReference>
<feature type="domain" description="Tyrosine-protein kinase G-rich" evidence="18">
    <location>
        <begin position="369"/>
        <end position="448"/>
    </location>
</feature>
<proteinExistence type="inferred from homology"/>
<dbReference type="Pfam" id="PF23607">
    <property type="entry name" value="WZC_N"/>
    <property type="match status" value="1"/>
</dbReference>
<dbReference type="SUPFAM" id="SSF52540">
    <property type="entry name" value="P-loop containing nucleoside triphosphate hydrolases"/>
    <property type="match status" value="1"/>
</dbReference>
<evidence type="ECO:0000256" key="4">
    <source>
        <dbReference type="ARBA" id="ARBA00022519"/>
    </source>
</evidence>
<keyword evidence="4" id="KW-0997">Cell inner membrane</keyword>
<comment type="caution">
    <text evidence="19">The sequence shown here is derived from an EMBL/GenBank/DDBJ whole genome shotgun (WGS) entry which is preliminary data.</text>
</comment>
<evidence type="ECO:0000256" key="5">
    <source>
        <dbReference type="ARBA" id="ARBA00022679"/>
    </source>
</evidence>
<evidence type="ECO:0000256" key="9">
    <source>
        <dbReference type="ARBA" id="ARBA00022840"/>
    </source>
</evidence>
<evidence type="ECO:0000259" key="16">
    <source>
        <dbReference type="Pfam" id="PF02706"/>
    </source>
</evidence>
<feature type="domain" description="AAA" evidence="17">
    <location>
        <begin position="540"/>
        <end position="653"/>
    </location>
</feature>
<keyword evidence="14" id="KW-0175">Coiled coil</keyword>
<keyword evidence="3" id="KW-1003">Cell membrane</keyword>
<evidence type="ECO:0000256" key="8">
    <source>
        <dbReference type="ARBA" id="ARBA00022777"/>
    </source>
</evidence>
<evidence type="ECO:0000256" key="7">
    <source>
        <dbReference type="ARBA" id="ARBA00022741"/>
    </source>
</evidence>
<gene>
    <name evidence="19" type="ORF">IV431_02515</name>
</gene>
<evidence type="ECO:0000256" key="3">
    <source>
        <dbReference type="ARBA" id="ARBA00022475"/>
    </source>
</evidence>
<evidence type="ECO:0000259" key="18">
    <source>
        <dbReference type="Pfam" id="PF13807"/>
    </source>
</evidence>
<feature type="coiled-coil region" evidence="14">
    <location>
        <begin position="256"/>
        <end position="304"/>
    </location>
</feature>
<comment type="catalytic activity">
    <reaction evidence="13">
        <text>L-tyrosyl-[protein] + ATP = O-phospho-L-tyrosyl-[protein] + ADP + H(+)</text>
        <dbReference type="Rhea" id="RHEA:10596"/>
        <dbReference type="Rhea" id="RHEA-COMP:10136"/>
        <dbReference type="Rhea" id="RHEA-COMP:20101"/>
        <dbReference type="ChEBI" id="CHEBI:15378"/>
        <dbReference type="ChEBI" id="CHEBI:30616"/>
        <dbReference type="ChEBI" id="CHEBI:46858"/>
        <dbReference type="ChEBI" id="CHEBI:61978"/>
        <dbReference type="ChEBI" id="CHEBI:456216"/>
    </reaction>
</comment>
<dbReference type="RefSeq" id="WP_131694567.1">
    <property type="nucleotide sequence ID" value="NZ_CBCSED010000004.1"/>
</dbReference>
<dbReference type="Proteomes" id="UP000600307">
    <property type="component" value="Unassembled WGS sequence"/>
</dbReference>
<evidence type="ECO:0000313" key="20">
    <source>
        <dbReference type="Proteomes" id="UP000600307"/>
    </source>
</evidence>
<keyword evidence="7" id="KW-0547">Nucleotide-binding</keyword>
<evidence type="ECO:0000256" key="14">
    <source>
        <dbReference type="SAM" id="Coils"/>
    </source>
</evidence>
<evidence type="ECO:0000256" key="1">
    <source>
        <dbReference type="ARBA" id="ARBA00004429"/>
    </source>
</evidence>
<dbReference type="NCBIfam" id="TIGR01007">
    <property type="entry name" value="eps_fam"/>
    <property type="match status" value="1"/>
</dbReference>
<dbReference type="PANTHER" id="PTHR32309:SF32">
    <property type="entry name" value="TYROSINE-PROTEIN KINASE ETK-RELATED"/>
    <property type="match status" value="1"/>
</dbReference>
<evidence type="ECO:0000256" key="11">
    <source>
        <dbReference type="ARBA" id="ARBA00023136"/>
    </source>
</evidence>
<keyword evidence="9" id="KW-0067">ATP-binding</keyword>
<keyword evidence="12" id="KW-0829">Tyrosine-protein kinase</keyword>
<evidence type="ECO:0000259" key="17">
    <source>
        <dbReference type="Pfam" id="PF13614"/>
    </source>
</evidence>
<keyword evidence="5 19" id="KW-0808">Transferase</keyword>
<feature type="transmembrane region" description="Helical" evidence="15">
    <location>
        <begin position="426"/>
        <end position="450"/>
    </location>
</feature>
<feature type="domain" description="Polysaccharide chain length determinant N-terminal" evidence="16">
    <location>
        <begin position="15"/>
        <end position="106"/>
    </location>
</feature>
<comment type="similarity">
    <text evidence="2">Belongs to the etk/wzc family.</text>
</comment>
<dbReference type="InterPro" id="IPR027417">
    <property type="entry name" value="P-loop_NTPase"/>
</dbReference>
<dbReference type="InterPro" id="IPR032807">
    <property type="entry name" value="GNVR"/>
</dbReference>
<dbReference type="GO" id="GO:0004715">
    <property type="term" value="F:non-membrane spanning protein tyrosine kinase activity"/>
    <property type="evidence" value="ECO:0007669"/>
    <property type="project" value="UniProtKB-EC"/>
</dbReference>
<dbReference type="InterPro" id="IPR050445">
    <property type="entry name" value="Bact_polysacc_biosynth/exp"/>
</dbReference>
<organism evidence="19 20">
    <name type="scientific">Rahnella victoriana</name>
    <dbReference type="NCBI Taxonomy" id="1510570"/>
    <lineage>
        <taxon>Bacteria</taxon>
        <taxon>Pseudomonadati</taxon>
        <taxon>Pseudomonadota</taxon>
        <taxon>Gammaproteobacteria</taxon>
        <taxon>Enterobacterales</taxon>
        <taxon>Yersiniaceae</taxon>
        <taxon>Rahnella</taxon>
    </lineage>
</organism>
<name>A0ABS0DKK4_9GAMM</name>
<evidence type="ECO:0000256" key="2">
    <source>
        <dbReference type="ARBA" id="ARBA00008883"/>
    </source>
</evidence>
<comment type="subcellular location">
    <subcellularLocation>
        <location evidence="1">Cell inner membrane</location>
        <topology evidence="1">Multi-pass membrane protein</topology>
    </subcellularLocation>
</comment>
<evidence type="ECO:0000256" key="10">
    <source>
        <dbReference type="ARBA" id="ARBA00022989"/>
    </source>
</evidence>
<keyword evidence="20" id="KW-1185">Reference proteome</keyword>
<evidence type="ECO:0000313" key="19">
    <source>
        <dbReference type="EMBL" id="MBF7954426.1"/>
    </source>
</evidence>
<evidence type="ECO:0000256" key="15">
    <source>
        <dbReference type="SAM" id="Phobius"/>
    </source>
</evidence>
<dbReference type="InterPro" id="IPR025669">
    <property type="entry name" value="AAA_dom"/>
</dbReference>
<accession>A0ABS0DKK4</accession>
<dbReference type="Pfam" id="PF13614">
    <property type="entry name" value="AAA_31"/>
    <property type="match status" value="1"/>
</dbReference>
<protein>
    <submittedName>
        <fullName evidence="19">Polysaccharide biosynthesis tyrosine autokinase</fullName>
        <ecNumber evidence="19">2.7.10.2</ecNumber>
    </submittedName>
</protein>
<dbReference type="EC" id="2.7.10.2" evidence="19"/>
<keyword evidence="11 15" id="KW-0472">Membrane</keyword>
<dbReference type="Pfam" id="PF02706">
    <property type="entry name" value="Wzz"/>
    <property type="match status" value="1"/>
</dbReference>